<name>A0A1G7VBX8_9FLAO</name>
<keyword evidence="1" id="KW-0812">Transmembrane</keyword>
<keyword evidence="1" id="KW-0472">Membrane</keyword>
<evidence type="ECO:0000256" key="1">
    <source>
        <dbReference type="SAM" id="Phobius"/>
    </source>
</evidence>
<dbReference type="AlphaFoldDB" id="A0A1G7VBX8"/>
<dbReference type="Proteomes" id="UP000199296">
    <property type="component" value="Unassembled WGS sequence"/>
</dbReference>
<protein>
    <submittedName>
        <fullName evidence="3">PH domain-containing protein</fullName>
    </submittedName>
</protein>
<dbReference type="Pfam" id="PF06713">
    <property type="entry name" value="bPH_4"/>
    <property type="match status" value="1"/>
</dbReference>
<evidence type="ECO:0000313" key="4">
    <source>
        <dbReference type="Proteomes" id="UP000199296"/>
    </source>
</evidence>
<dbReference type="InterPro" id="IPR009589">
    <property type="entry name" value="PH_YyaB-like"/>
</dbReference>
<sequence>MMNFSETYVFVLATIVASLWLLVIWIFLDTSYKITDRKVSYRSGPFYGNIPLEQIKKVMLDKTSWKGKKIALAKKGLVLIYNGDKEIYFAPKTNDSFVEYLKKVTSDIVIEQNQFHSLK</sequence>
<feature type="transmembrane region" description="Helical" evidence="1">
    <location>
        <begin position="6"/>
        <end position="28"/>
    </location>
</feature>
<evidence type="ECO:0000313" key="3">
    <source>
        <dbReference type="EMBL" id="SDG57254.1"/>
    </source>
</evidence>
<evidence type="ECO:0000259" key="2">
    <source>
        <dbReference type="Pfam" id="PF06713"/>
    </source>
</evidence>
<dbReference type="EMBL" id="FNCW01000003">
    <property type="protein sequence ID" value="SDG57254.1"/>
    <property type="molecule type" value="Genomic_DNA"/>
</dbReference>
<keyword evidence="1" id="KW-1133">Transmembrane helix</keyword>
<proteinExistence type="predicted"/>
<gene>
    <name evidence="3" type="ORF">SAMN04488027_103217</name>
</gene>
<keyword evidence="4" id="KW-1185">Reference proteome</keyword>
<feature type="domain" description="Uncharacterized protein YyaB-like PH" evidence="2">
    <location>
        <begin position="30"/>
        <end position="103"/>
    </location>
</feature>
<dbReference type="GO" id="GO:0030153">
    <property type="term" value="P:bacteriocin immunity"/>
    <property type="evidence" value="ECO:0007669"/>
    <property type="project" value="InterPro"/>
</dbReference>
<reference evidence="3 4" key="1">
    <citation type="submission" date="2016-10" db="EMBL/GenBank/DDBJ databases">
        <authorList>
            <person name="de Groot N.N."/>
        </authorList>
    </citation>
    <scope>NUCLEOTIDE SEQUENCE [LARGE SCALE GENOMIC DNA]</scope>
    <source>
        <strain evidence="3 4">DSM 19803</strain>
    </source>
</reference>
<organism evidence="3 4">
    <name type="scientific">Psychroflexus sediminis</name>
    <dbReference type="NCBI Taxonomy" id="470826"/>
    <lineage>
        <taxon>Bacteria</taxon>
        <taxon>Pseudomonadati</taxon>
        <taxon>Bacteroidota</taxon>
        <taxon>Flavobacteriia</taxon>
        <taxon>Flavobacteriales</taxon>
        <taxon>Flavobacteriaceae</taxon>
        <taxon>Psychroflexus</taxon>
    </lineage>
</organism>
<accession>A0A1G7VBX8</accession>
<dbReference type="STRING" id="470826.SAMN04488027_103217"/>